<accession>Q2SFQ6</accession>
<dbReference type="KEGG" id="hch:HCH_03786"/>
<evidence type="ECO:0000313" key="2">
    <source>
        <dbReference type="Proteomes" id="UP000000238"/>
    </source>
</evidence>
<reference evidence="1 2" key="1">
    <citation type="journal article" date="2005" name="Nucleic Acids Res.">
        <title>Genomic blueprint of Hahella chejuensis, a marine microbe producing an algicidal agent.</title>
        <authorList>
            <person name="Jeong H."/>
            <person name="Yim J.H."/>
            <person name="Lee C."/>
            <person name="Choi S.-H."/>
            <person name="Park Y.K."/>
            <person name="Yoon S.H."/>
            <person name="Hur C.-G."/>
            <person name="Kang H.-Y."/>
            <person name="Kim D."/>
            <person name="Lee H.H."/>
            <person name="Park K.H."/>
            <person name="Park S.-H."/>
            <person name="Park H.-S."/>
            <person name="Lee H.K."/>
            <person name="Oh T.K."/>
            <person name="Kim J.F."/>
        </authorList>
    </citation>
    <scope>NUCLEOTIDE SEQUENCE [LARGE SCALE GENOMIC DNA]</scope>
    <source>
        <strain evidence="1 2">KCTC 2396</strain>
    </source>
</reference>
<evidence type="ECO:0000313" key="1">
    <source>
        <dbReference type="EMBL" id="ABC30518.1"/>
    </source>
</evidence>
<keyword evidence="2" id="KW-1185">Reference proteome</keyword>
<dbReference type="STRING" id="349521.HCH_03786"/>
<dbReference type="EMBL" id="CP000155">
    <property type="protein sequence ID" value="ABC30518.1"/>
    <property type="molecule type" value="Genomic_DNA"/>
</dbReference>
<dbReference type="Proteomes" id="UP000000238">
    <property type="component" value="Chromosome"/>
</dbReference>
<protein>
    <submittedName>
        <fullName evidence="1">Uncharacterized protein</fullName>
    </submittedName>
</protein>
<sequence>MQLVYALFFSPSHHSTPSGFIGVFTSRAKADQAIADFSQQTPFQGLTEHFVIKECPLDQTAFEPSDLAETATPNWSVWRQDDNNNTFFIQGDMTQSEALKLVKDYEDRGHKQMYWAKRDNSAQENEACCPLKTQ</sequence>
<dbReference type="AlphaFoldDB" id="Q2SFQ6"/>
<gene>
    <name evidence="1" type="ordered locus">HCH_03786</name>
</gene>
<proteinExistence type="predicted"/>
<organism evidence="1 2">
    <name type="scientific">Hahella chejuensis (strain KCTC 2396)</name>
    <dbReference type="NCBI Taxonomy" id="349521"/>
    <lineage>
        <taxon>Bacteria</taxon>
        <taxon>Pseudomonadati</taxon>
        <taxon>Pseudomonadota</taxon>
        <taxon>Gammaproteobacteria</taxon>
        <taxon>Oceanospirillales</taxon>
        <taxon>Hahellaceae</taxon>
        <taxon>Hahella</taxon>
    </lineage>
</organism>
<dbReference type="RefSeq" id="WP_011397585.1">
    <property type="nucleotide sequence ID" value="NC_007645.1"/>
</dbReference>
<dbReference type="HOGENOM" id="CLU_1893265_0_0_6"/>
<name>Q2SFQ6_HAHCH</name>
<dbReference type="eggNOG" id="ENOG5032G9C">
    <property type="taxonomic scope" value="Bacteria"/>
</dbReference>